<dbReference type="AlphaFoldDB" id="A0A840RAR4"/>
<dbReference type="InterPro" id="IPR035938">
    <property type="entry name" value="Hemerythrin-like_sf"/>
</dbReference>
<name>A0A840RAR4_9NEIS</name>
<gene>
    <name evidence="6" type="ORF">HNQ50_000338</name>
</gene>
<dbReference type="Proteomes" id="UP000543030">
    <property type="component" value="Unassembled WGS sequence"/>
</dbReference>
<evidence type="ECO:0000256" key="2">
    <source>
        <dbReference type="ARBA" id="ARBA00022621"/>
    </source>
</evidence>
<evidence type="ECO:0000313" key="6">
    <source>
        <dbReference type="EMBL" id="MBB5189628.1"/>
    </source>
</evidence>
<dbReference type="InterPro" id="IPR050669">
    <property type="entry name" value="Hemerythrin"/>
</dbReference>
<dbReference type="InterPro" id="IPR012827">
    <property type="entry name" value="Hemerythrin_metal-bd"/>
</dbReference>
<dbReference type="InterPro" id="IPR012312">
    <property type="entry name" value="Hemerythrin-like"/>
</dbReference>
<dbReference type="RefSeq" id="WP_184096892.1">
    <property type="nucleotide sequence ID" value="NZ_JACHHN010000001.1"/>
</dbReference>
<reference evidence="6 7" key="1">
    <citation type="submission" date="2020-08" db="EMBL/GenBank/DDBJ databases">
        <title>Genomic Encyclopedia of Type Strains, Phase IV (KMG-IV): sequencing the most valuable type-strain genomes for metagenomic binning, comparative biology and taxonomic classification.</title>
        <authorList>
            <person name="Goeker M."/>
        </authorList>
    </citation>
    <scope>NUCLEOTIDE SEQUENCE [LARGE SCALE GENOMIC DNA]</scope>
    <source>
        <strain evidence="6 7">DSM 18233</strain>
    </source>
</reference>
<accession>A0A840RAR4</accession>
<protein>
    <submittedName>
        <fullName evidence="6">Hemerythrin</fullName>
    </submittedName>
</protein>
<organism evidence="6 7">
    <name type="scientific">Silvimonas terrae</name>
    <dbReference type="NCBI Taxonomy" id="300266"/>
    <lineage>
        <taxon>Bacteria</taxon>
        <taxon>Pseudomonadati</taxon>
        <taxon>Pseudomonadota</taxon>
        <taxon>Betaproteobacteria</taxon>
        <taxon>Neisseriales</taxon>
        <taxon>Chitinibacteraceae</taxon>
        <taxon>Silvimonas</taxon>
    </lineage>
</organism>
<dbReference type="PANTHER" id="PTHR37164">
    <property type="entry name" value="BACTERIOHEMERYTHRIN"/>
    <property type="match status" value="1"/>
</dbReference>
<dbReference type="NCBIfam" id="NF002007">
    <property type="entry name" value="PRK00808.1"/>
    <property type="match status" value="1"/>
</dbReference>
<keyword evidence="3" id="KW-0479">Metal-binding</keyword>
<dbReference type="PROSITE" id="PS00550">
    <property type="entry name" value="HEMERYTHRINS"/>
    <property type="match status" value="1"/>
</dbReference>
<keyword evidence="7" id="KW-1185">Reference proteome</keyword>
<dbReference type="GO" id="GO:0005344">
    <property type="term" value="F:oxygen carrier activity"/>
    <property type="evidence" value="ECO:0007669"/>
    <property type="project" value="UniProtKB-KW"/>
</dbReference>
<proteinExistence type="inferred from homology"/>
<dbReference type="CDD" id="cd12107">
    <property type="entry name" value="Hemerythrin"/>
    <property type="match status" value="1"/>
</dbReference>
<keyword evidence="2" id="KW-0813">Transport</keyword>
<dbReference type="NCBIfam" id="TIGR02481">
    <property type="entry name" value="hemeryth_dom"/>
    <property type="match status" value="1"/>
</dbReference>
<dbReference type="Gene3D" id="1.20.120.50">
    <property type="entry name" value="Hemerythrin-like"/>
    <property type="match status" value="1"/>
</dbReference>
<dbReference type="GO" id="GO:0046872">
    <property type="term" value="F:metal ion binding"/>
    <property type="evidence" value="ECO:0007669"/>
    <property type="project" value="UniProtKB-KW"/>
</dbReference>
<dbReference type="NCBIfam" id="NF033749">
    <property type="entry name" value="bact_hemeryth"/>
    <property type="match status" value="1"/>
</dbReference>
<evidence type="ECO:0000256" key="1">
    <source>
        <dbReference type="ARBA" id="ARBA00010587"/>
    </source>
</evidence>
<evidence type="ECO:0000259" key="5">
    <source>
        <dbReference type="Pfam" id="PF01814"/>
    </source>
</evidence>
<dbReference type="Pfam" id="PF01814">
    <property type="entry name" value="Hemerythrin"/>
    <property type="match status" value="1"/>
</dbReference>
<evidence type="ECO:0000256" key="3">
    <source>
        <dbReference type="ARBA" id="ARBA00022723"/>
    </source>
</evidence>
<keyword evidence="2" id="KW-0561">Oxygen transport</keyword>
<evidence type="ECO:0000313" key="7">
    <source>
        <dbReference type="Proteomes" id="UP000543030"/>
    </source>
</evidence>
<keyword evidence="4" id="KW-0408">Iron</keyword>
<evidence type="ECO:0000256" key="4">
    <source>
        <dbReference type="ARBA" id="ARBA00023004"/>
    </source>
</evidence>
<feature type="domain" description="Hemerythrin-like" evidence="5">
    <location>
        <begin position="14"/>
        <end position="123"/>
    </location>
</feature>
<dbReference type="InterPro" id="IPR016131">
    <property type="entry name" value="Haemerythrin_Fe_BS"/>
</dbReference>
<comment type="caution">
    <text evidence="6">The sequence shown here is derived from an EMBL/GenBank/DDBJ whole genome shotgun (WGS) entry which is preliminary data.</text>
</comment>
<dbReference type="SUPFAM" id="SSF47188">
    <property type="entry name" value="Hemerythrin-like"/>
    <property type="match status" value="1"/>
</dbReference>
<comment type="similarity">
    <text evidence="1">Belongs to the hemerythrin family.</text>
</comment>
<sequence>MQTLVQWDDSLSVGIQEIDEQHKVLVNLLNELYEAIHRHQGRVASVDILGRLADYTRIHFTVEESLMRILGYPDYEEHKQHHEILISDLHAFQKRVEAGDAVTFELLHFLRNWLTHHIQEGDTRYASFFLERGAQARWQKKGWLDRFWSGITG</sequence>
<dbReference type="PANTHER" id="PTHR37164:SF1">
    <property type="entry name" value="BACTERIOHEMERYTHRIN"/>
    <property type="match status" value="1"/>
</dbReference>
<dbReference type="EMBL" id="JACHHN010000001">
    <property type="protein sequence ID" value="MBB5189628.1"/>
    <property type="molecule type" value="Genomic_DNA"/>
</dbReference>